<feature type="transmembrane region" description="Helical" evidence="6">
    <location>
        <begin position="425"/>
        <end position="447"/>
    </location>
</feature>
<feature type="transmembrane region" description="Helical" evidence="6">
    <location>
        <begin position="134"/>
        <end position="156"/>
    </location>
</feature>
<proteinExistence type="predicted"/>
<sequence length="489" mass="54651">MAGTEAVYDLDNLLINLKTYGNYQIRQLLVSSSLLIVSHSLFQVLAIGYTPEHQCKDLSEEQLSIYNVTSYDDISYEKCHINIFRGLKNITDELSCINGHNYSANKDISFVIEGSALPGFTMVLELFPADKRTLMSLIVGVWWGICVMILALVAYVMKHSEWRWLCAVFGIPGIVCVFEFWYLRESIRWLFAKGKIVEAERIVKRAAKLNGVDFEATWTKCLKSNESAMEMHRLGEQSKELIDRNGTNPEDEAEVHPKETALGLWTMMKYSTTRNITLVIMFAWLITSVTYFGLYLTSSSLSGDRHLNYFLTASMELPSSFLLYKLFMLFGRKKAIIILIAASAVTLLAVAVLKSIGDSDAINTSTIVFSLLGMLAISGAFGGLWLYTPEIYPTTLRTAGMGVASATARIGSVISPYTRMLAARVVWGPGLVFGAGCFIASSLFFILPETHNKQLPQNLDEMLSFKRERGKGEGGKKRKNINSKNNEEI</sequence>
<evidence type="ECO:0000313" key="7">
    <source>
        <dbReference type="EMBL" id="CAI9730292.1"/>
    </source>
</evidence>
<evidence type="ECO:0000256" key="2">
    <source>
        <dbReference type="ARBA" id="ARBA00022692"/>
    </source>
</evidence>
<name>A0AA36BBI7_OCTVU</name>
<evidence type="ECO:0000256" key="5">
    <source>
        <dbReference type="SAM" id="MobiDB-lite"/>
    </source>
</evidence>
<feature type="transmembrane region" description="Helical" evidence="6">
    <location>
        <begin position="276"/>
        <end position="294"/>
    </location>
</feature>
<dbReference type="Gene3D" id="1.20.1250.20">
    <property type="entry name" value="MFS general substrate transporter like domains"/>
    <property type="match status" value="1"/>
</dbReference>
<comment type="subcellular location">
    <subcellularLocation>
        <location evidence="1">Membrane</location>
        <topology evidence="1">Multi-pass membrane protein</topology>
    </subcellularLocation>
</comment>
<dbReference type="Proteomes" id="UP001162480">
    <property type="component" value="Chromosome 11"/>
</dbReference>
<feature type="transmembrane region" description="Helical" evidence="6">
    <location>
        <begin position="108"/>
        <end position="127"/>
    </location>
</feature>
<feature type="transmembrane region" description="Helical" evidence="6">
    <location>
        <begin position="162"/>
        <end position="183"/>
    </location>
</feature>
<dbReference type="PANTHER" id="PTHR24064">
    <property type="entry name" value="SOLUTE CARRIER FAMILY 22 MEMBER"/>
    <property type="match status" value="1"/>
</dbReference>
<evidence type="ECO:0000256" key="4">
    <source>
        <dbReference type="ARBA" id="ARBA00023136"/>
    </source>
</evidence>
<feature type="transmembrane region" description="Helical" evidence="6">
    <location>
        <begin position="368"/>
        <end position="387"/>
    </location>
</feature>
<feature type="transmembrane region" description="Helical" evidence="6">
    <location>
        <begin position="28"/>
        <end position="49"/>
    </location>
</feature>
<dbReference type="InterPro" id="IPR005828">
    <property type="entry name" value="MFS_sugar_transport-like"/>
</dbReference>
<accession>A0AA36BBI7</accession>
<dbReference type="GO" id="GO:0022857">
    <property type="term" value="F:transmembrane transporter activity"/>
    <property type="evidence" value="ECO:0007669"/>
    <property type="project" value="InterPro"/>
</dbReference>
<evidence type="ECO:0000256" key="3">
    <source>
        <dbReference type="ARBA" id="ARBA00022989"/>
    </source>
</evidence>
<keyword evidence="3 6" id="KW-1133">Transmembrane helix</keyword>
<dbReference type="Pfam" id="PF00083">
    <property type="entry name" value="Sugar_tr"/>
    <property type="match status" value="1"/>
</dbReference>
<dbReference type="InterPro" id="IPR036259">
    <property type="entry name" value="MFS_trans_sf"/>
</dbReference>
<keyword evidence="8" id="KW-1185">Reference proteome</keyword>
<dbReference type="AlphaFoldDB" id="A0AA36BBI7"/>
<gene>
    <name evidence="7" type="ORF">OCTVUL_1B016268</name>
</gene>
<dbReference type="EMBL" id="OX597824">
    <property type="protein sequence ID" value="CAI9730292.1"/>
    <property type="molecule type" value="Genomic_DNA"/>
</dbReference>
<feature type="region of interest" description="Disordered" evidence="5">
    <location>
        <begin position="467"/>
        <end position="489"/>
    </location>
</feature>
<evidence type="ECO:0000256" key="1">
    <source>
        <dbReference type="ARBA" id="ARBA00004141"/>
    </source>
</evidence>
<protein>
    <submittedName>
        <fullName evidence="7">Cation transportertransporter-like isoform X2</fullName>
    </submittedName>
</protein>
<keyword evidence="2 6" id="KW-0812">Transmembrane</keyword>
<keyword evidence="4 6" id="KW-0472">Membrane</keyword>
<reference evidence="7" key="1">
    <citation type="submission" date="2023-08" db="EMBL/GenBank/DDBJ databases">
        <authorList>
            <person name="Alioto T."/>
            <person name="Alioto T."/>
            <person name="Gomez Garrido J."/>
        </authorList>
    </citation>
    <scope>NUCLEOTIDE SEQUENCE</scope>
</reference>
<evidence type="ECO:0000313" key="8">
    <source>
        <dbReference type="Proteomes" id="UP001162480"/>
    </source>
</evidence>
<dbReference type="GO" id="GO:0016020">
    <property type="term" value="C:membrane"/>
    <property type="evidence" value="ECO:0007669"/>
    <property type="project" value="UniProtKB-SubCell"/>
</dbReference>
<feature type="transmembrane region" description="Helical" evidence="6">
    <location>
        <begin position="336"/>
        <end position="356"/>
    </location>
</feature>
<evidence type="ECO:0000256" key="6">
    <source>
        <dbReference type="SAM" id="Phobius"/>
    </source>
</evidence>
<organism evidence="7 8">
    <name type="scientific">Octopus vulgaris</name>
    <name type="common">Common octopus</name>
    <dbReference type="NCBI Taxonomy" id="6645"/>
    <lineage>
        <taxon>Eukaryota</taxon>
        <taxon>Metazoa</taxon>
        <taxon>Spiralia</taxon>
        <taxon>Lophotrochozoa</taxon>
        <taxon>Mollusca</taxon>
        <taxon>Cephalopoda</taxon>
        <taxon>Coleoidea</taxon>
        <taxon>Octopodiformes</taxon>
        <taxon>Octopoda</taxon>
        <taxon>Incirrata</taxon>
        <taxon>Octopodidae</taxon>
        <taxon>Octopus</taxon>
    </lineage>
</organism>
<dbReference type="SUPFAM" id="SSF103473">
    <property type="entry name" value="MFS general substrate transporter"/>
    <property type="match status" value="1"/>
</dbReference>